<dbReference type="EMBL" id="GELH01000470">
    <property type="protein sequence ID" value="JAS03802.1"/>
    <property type="molecule type" value="Transcribed_RNA"/>
</dbReference>
<accession>A0A194ANK0</accession>
<feature type="signal peptide" evidence="1">
    <location>
        <begin position="1"/>
        <end position="17"/>
    </location>
</feature>
<reference evidence="2" key="1">
    <citation type="submission" date="2016-03" db="EMBL/GenBank/DDBJ databases">
        <authorList>
            <person name="Ploux O."/>
        </authorList>
    </citation>
    <scope>NUCLEOTIDE SEQUENCE</scope>
    <source>
        <tissue evidence="2">Mantle</tissue>
    </source>
</reference>
<keyword evidence="1" id="KW-0732">Signal</keyword>
<dbReference type="AlphaFoldDB" id="A0A194ANK0"/>
<organism evidence="2">
    <name type="scientific">Pinctada fucata</name>
    <name type="common">Akoya pearl oyster</name>
    <name type="synonym">Pinctada imbricata fucata</name>
    <dbReference type="NCBI Taxonomy" id="50426"/>
    <lineage>
        <taxon>Eukaryota</taxon>
        <taxon>Metazoa</taxon>
        <taxon>Spiralia</taxon>
        <taxon>Lophotrochozoa</taxon>
        <taxon>Mollusca</taxon>
        <taxon>Bivalvia</taxon>
        <taxon>Autobranchia</taxon>
        <taxon>Pteriomorphia</taxon>
        <taxon>Pterioida</taxon>
        <taxon>Pterioidea</taxon>
        <taxon>Pteriidae</taxon>
        <taxon>Pinctada</taxon>
    </lineage>
</organism>
<proteinExistence type="predicted"/>
<feature type="chain" id="PRO_5013481087" evidence="1">
    <location>
        <begin position="18"/>
        <end position="80"/>
    </location>
</feature>
<evidence type="ECO:0000313" key="2">
    <source>
        <dbReference type="EMBL" id="JAS03803.1"/>
    </source>
</evidence>
<sequence>MKGLILLGLVVVSCVHALPKRFLSDGKPLTVSGNCLRDSACSGCSGHSIIDNQEFCCNDCHGGISVSVTNAHATCHCTNH</sequence>
<protein>
    <submittedName>
        <fullName evidence="2">Uncharacterized protein</fullName>
    </submittedName>
</protein>
<evidence type="ECO:0000256" key="1">
    <source>
        <dbReference type="SAM" id="SignalP"/>
    </source>
</evidence>
<dbReference type="EMBL" id="GELH01000469">
    <property type="protein sequence ID" value="JAS03803.1"/>
    <property type="molecule type" value="Transcribed_RNA"/>
</dbReference>
<name>A0A194ANK0_PINFU</name>